<keyword evidence="3" id="KW-1003">Cell membrane</keyword>
<dbReference type="InterPro" id="IPR011014">
    <property type="entry name" value="MscS_channel_TM-2"/>
</dbReference>
<proteinExistence type="inferred from homology"/>
<dbReference type="EMBL" id="FMCS01000014">
    <property type="protein sequence ID" value="SCF31550.1"/>
    <property type="molecule type" value="Genomic_DNA"/>
</dbReference>
<evidence type="ECO:0000256" key="1">
    <source>
        <dbReference type="ARBA" id="ARBA00004651"/>
    </source>
</evidence>
<keyword evidence="5 8" id="KW-1133">Transmembrane helix</keyword>
<dbReference type="InterPro" id="IPR023408">
    <property type="entry name" value="MscS_beta-dom_sf"/>
</dbReference>
<protein>
    <submittedName>
        <fullName evidence="11">Small conductance mechanosensitive channel</fullName>
    </submittedName>
</protein>
<gene>
    <name evidence="11" type="ORF">GA0070214_11442</name>
</gene>
<feature type="compositionally biased region" description="Basic and acidic residues" evidence="7">
    <location>
        <begin position="1"/>
        <end position="11"/>
    </location>
</feature>
<dbReference type="InterPro" id="IPR045276">
    <property type="entry name" value="YbiO_bact"/>
</dbReference>
<evidence type="ECO:0000256" key="5">
    <source>
        <dbReference type="ARBA" id="ARBA00022989"/>
    </source>
</evidence>
<dbReference type="AlphaFoldDB" id="A0A1C4ZEX3"/>
<dbReference type="Pfam" id="PF21088">
    <property type="entry name" value="MS_channel_1st"/>
    <property type="match status" value="1"/>
</dbReference>
<dbReference type="InterPro" id="IPR006685">
    <property type="entry name" value="MscS_channel_2nd"/>
</dbReference>
<evidence type="ECO:0000259" key="10">
    <source>
        <dbReference type="Pfam" id="PF21088"/>
    </source>
</evidence>
<evidence type="ECO:0000313" key="12">
    <source>
        <dbReference type="Proteomes" id="UP000199629"/>
    </source>
</evidence>
<dbReference type="PANTHER" id="PTHR30460">
    <property type="entry name" value="MODERATE CONDUCTANCE MECHANOSENSITIVE CHANNEL YBIO"/>
    <property type="match status" value="1"/>
</dbReference>
<evidence type="ECO:0000313" key="11">
    <source>
        <dbReference type="EMBL" id="SCF31550.1"/>
    </source>
</evidence>
<name>A0A1C4ZEX3_9ACTN</name>
<evidence type="ECO:0000256" key="8">
    <source>
        <dbReference type="SAM" id="Phobius"/>
    </source>
</evidence>
<dbReference type="GO" id="GO:0005886">
    <property type="term" value="C:plasma membrane"/>
    <property type="evidence" value="ECO:0007669"/>
    <property type="project" value="UniProtKB-SubCell"/>
</dbReference>
<feature type="domain" description="Mechanosensitive ion channel MscS" evidence="9">
    <location>
        <begin position="203"/>
        <end position="264"/>
    </location>
</feature>
<keyword evidence="4 8" id="KW-0812">Transmembrane</keyword>
<dbReference type="FunFam" id="2.30.30.60:FF:000001">
    <property type="entry name" value="MscS Mechanosensitive ion channel"/>
    <property type="match status" value="1"/>
</dbReference>
<sequence>MTGSARDDRSAAPRAGAGRVGSRRPAALRYESRVSPANLLLHALSAVDPSPSPSPSADCRSDTWCKNVWDITGSAWFAEGSYWIVLKPLRIALILLLAVAARWALHRTINRLVRTTTEGAVPTMLRPLRERIPSATLDPEQFVPERRRQRAEAIGSVLRSMVTAFIFGIALLMVLKEFSFDLAPLLASAGIAGVALGFGAQSLVKDLIAGLFMLIEDQYGVGDTVDLGEATGVVEAVGLRVTTVRDGRGVLWYIRNGEIVRVGNKSQGWALVVVDLPIGFAGTEEATAVLRTAASSVALDPELASQIVEEPEVLGVEQMTVDGAVIRTVVKTTADGQFAVGRELRRRLAEALENSGITARIAAARLYPGLPARAPAGGETGTGGAT</sequence>
<dbReference type="SUPFAM" id="SSF82861">
    <property type="entry name" value="Mechanosensitive channel protein MscS (YggB), transmembrane region"/>
    <property type="match status" value="1"/>
</dbReference>
<evidence type="ECO:0000259" key="9">
    <source>
        <dbReference type="Pfam" id="PF00924"/>
    </source>
</evidence>
<reference evidence="12" key="1">
    <citation type="submission" date="2016-06" db="EMBL/GenBank/DDBJ databases">
        <authorList>
            <person name="Varghese N."/>
            <person name="Submissions Spin"/>
        </authorList>
    </citation>
    <scope>NUCLEOTIDE SEQUENCE [LARGE SCALE GENOMIC DNA]</scope>
    <source>
        <strain evidence="12">DSM 45246</strain>
    </source>
</reference>
<feature type="domain" description="Mechanosensitive ion channel transmembrane helices 2/3" evidence="10">
    <location>
        <begin position="164"/>
        <end position="201"/>
    </location>
</feature>
<dbReference type="Gene3D" id="1.10.287.1260">
    <property type="match status" value="1"/>
</dbReference>
<evidence type="ECO:0000256" key="3">
    <source>
        <dbReference type="ARBA" id="ARBA00022475"/>
    </source>
</evidence>
<dbReference type="Gene3D" id="2.30.30.60">
    <property type="match status" value="1"/>
</dbReference>
<dbReference type="FunFam" id="1.10.287.1260:FF:000005">
    <property type="entry name" value="Mechanosensitive ion channel family protein"/>
    <property type="match status" value="1"/>
</dbReference>
<evidence type="ECO:0000256" key="4">
    <source>
        <dbReference type="ARBA" id="ARBA00022692"/>
    </source>
</evidence>
<dbReference type="Pfam" id="PF00924">
    <property type="entry name" value="MS_channel_2nd"/>
    <property type="match status" value="1"/>
</dbReference>
<feature type="region of interest" description="Disordered" evidence="7">
    <location>
        <begin position="1"/>
        <end position="24"/>
    </location>
</feature>
<accession>A0A1C4ZEX3</accession>
<feature type="transmembrane region" description="Helical" evidence="8">
    <location>
        <begin position="156"/>
        <end position="176"/>
    </location>
</feature>
<feature type="transmembrane region" description="Helical" evidence="8">
    <location>
        <begin position="182"/>
        <end position="204"/>
    </location>
</feature>
<comment type="subcellular location">
    <subcellularLocation>
        <location evidence="1">Cell membrane</location>
        <topology evidence="1">Multi-pass membrane protein</topology>
    </subcellularLocation>
</comment>
<dbReference type="PANTHER" id="PTHR30460:SF0">
    <property type="entry name" value="MODERATE CONDUCTANCE MECHANOSENSITIVE CHANNEL YBIO"/>
    <property type="match status" value="1"/>
</dbReference>
<feature type="transmembrane region" description="Helical" evidence="8">
    <location>
        <begin position="82"/>
        <end position="105"/>
    </location>
</feature>
<evidence type="ECO:0000256" key="2">
    <source>
        <dbReference type="ARBA" id="ARBA00008017"/>
    </source>
</evidence>
<evidence type="ECO:0000256" key="7">
    <source>
        <dbReference type="SAM" id="MobiDB-lite"/>
    </source>
</evidence>
<dbReference type="GO" id="GO:0008381">
    <property type="term" value="F:mechanosensitive monoatomic ion channel activity"/>
    <property type="evidence" value="ECO:0007669"/>
    <property type="project" value="InterPro"/>
</dbReference>
<dbReference type="Proteomes" id="UP000199629">
    <property type="component" value="Unassembled WGS sequence"/>
</dbReference>
<keyword evidence="6 8" id="KW-0472">Membrane</keyword>
<keyword evidence="12" id="KW-1185">Reference proteome</keyword>
<organism evidence="11 12">
    <name type="scientific">Micromonospora chaiyaphumensis</name>
    <dbReference type="NCBI Taxonomy" id="307119"/>
    <lineage>
        <taxon>Bacteria</taxon>
        <taxon>Bacillati</taxon>
        <taxon>Actinomycetota</taxon>
        <taxon>Actinomycetes</taxon>
        <taxon>Micromonosporales</taxon>
        <taxon>Micromonosporaceae</taxon>
        <taxon>Micromonospora</taxon>
    </lineage>
</organism>
<evidence type="ECO:0000256" key="6">
    <source>
        <dbReference type="ARBA" id="ARBA00023136"/>
    </source>
</evidence>
<comment type="similarity">
    <text evidence="2">Belongs to the MscS (TC 1.A.23) family.</text>
</comment>
<dbReference type="InterPro" id="IPR049142">
    <property type="entry name" value="MS_channel_1st"/>
</dbReference>
<dbReference type="InterPro" id="IPR010920">
    <property type="entry name" value="LSM_dom_sf"/>
</dbReference>
<dbReference type="Gene3D" id="3.30.70.100">
    <property type="match status" value="1"/>
</dbReference>
<dbReference type="SUPFAM" id="SSF50182">
    <property type="entry name" value="Sm-like ribonucleoproteins"/>
    <property type="match status" value="1"/>
</dbReference>